<dbReference type="OrthoDB" id="1935339at2759"/>
<feature type="region of interest" description="Disordered" evidence="1">
    <location>
        <begin position="1280"/>
        <end position="1308"/>
    </location>
</feature>
<feature type="region of interest" description="Disordered" evidence="1">
    <location>
        <begin position="549"/>
        <end position="843"/>
    </location>
</feature>
<feature type="compositionally biased region" description="Basic and acidic residues" evidence="1">
    <location>
        <begin position="715"/>
        <end position="728"/>
    </location>
</feature>
<protein>
    <recommendedName>
        <fullName evidence="2">SFR19-like C-terminal domain-containing protein</fullName>
    </recommendedName>
</protein>
<keyword evidence="4" id="KW-1185">Reference proteome</keyword>
<feature type="region of interest" description="Disordered" evidence="1">
    <location>
        <begin position="1"/>
        <end position="97"/>
    </location>
</feature>
<feature type="compositionally biased region" description="Basic and acidic residues" evidence="1">
    <location>
        <begin position="982"/>
        <end position="991"/>
    </location>
</feature>
<feature type="region of interest" description="Disordered" evidence="1">
    <location>
        <begin position="856"/>
        <end position="1040"/>
    </location>
</feature>
<feature type="compositionally biased region" description="Basic and acidic residues" evidence="1">
    <location>
        <begin position="212"/>
        <end position="225"/>
    </location>
</feature>
<dbReference type="Pfam" id="PF23030">
    <property type="entry name" value="SCAF11-like_C"/>
    <property type="match status" value="1"/>
</dbReference>
<feature type="compositionally biased region" description="Basic residues" evidence="1">
    <location>
        <begin position="1280"/>
        <end position="1289"/>
    </location>
</feature>
<feature type="region of interest" description="Disordered" evidence="1">
    <location>
        <begin position="161"/>
        <end position="240"/>
    </location>
</feature>
<feature type="compositionally biased region" description="Low complexity" evidence="1">
    <location>
        <begin position="579"/>
        <end position="592"/>
    </location>
</feature>
<feature type="compositionally biased region" description="Acidic residues" evidence="1">
    <location>
        <begin position="61"/>
        <end position="88"/>
    </location>
</feature>
<evidence type="ECO:0000313" key="4">
    <source>
        <dbReference type="Proteomes" id="UP000594260"/>
    </source>
</evidence>
<sequence>MDESSAGSVEDLYGGLCPLMKTDKNDTDCLPSQAQTGYSLPATDMRSHRVNQCENQRNQENDETSDQDEDHEDEDALIIDAQQEDPEPTTEIAPGGGGNVIIEGVKDPSVFAFPRTNYSEDFAALESGEWRLPSSAAECLPGEGSLSVCLDQIQGVSTCVTGDNAAPSTHTSRKFSLEDDGDGEQSDDSSVAVNLEGDTDLEDEPPIPSEGRFSEDRDVQREKPYNAEGQTHHFGGTKKEEDALSALNSVLDILCKSKQENTKNQNEFEDECEHEGDLEATYKGLYENLEELSSGESSIPNDADSNDAMIEDLLEAASEVSSGEDEMLKRNETILEHSAEMKVERSFDNNGKENGTNKKEAMIAKPGVTSVSRKEDCDADTEPTASTGILSDVKTNGIVSSFKLKRKTGLEEGELSDSNSEASHASRRIHRLKRKRREKERASLGGLGLSGGRVLKLTKVTKVLIGAETRSSRTRTVSPLPSRLSPGLSGGYSSSDSDSPVKAPLVLDHRSTLIRKMLVLSPSPLRESNNNTQSAQSTSATLTLAATTVSTAPAEPVGPWKKPSSSSKHRNYRQSGNDVTTTNHLQTTLTVVASTGSGKKRRPDREVYQVRKRRSRSRSSVVRSGGGKRHSDTRSKRRSKRSLSPERDRARSRSPRRRSRSRSRSRSPTDKRKKSKVRRRSTERKSKKKKKARGHKKTRVGDKSRSRSVSPPATRDSREIRRRSPEVKKSKKRSPSRSASRSRSRSLFLSGRDSAVSKDDVANKKSSKSPENAIKRRKRKAHDKPLKDRIGEVVVIDSSRENSPVGEGGDASGKDKEEKEVVDTGNKETKEKQISAKGENLVINVNFRKKKLLNIFGDDASDEEPAEKSLKDDKAATKSCNVSPASGKKGSPVSKGPQTPPSNTAGDEYDPCEPLADSPGGGSATPTNDERDQQPLHQSQPTRIPGLGSPSPPTGGRDSPATLPSHGHGKPTVAVLPIVDNKSPRTKDQRGRRSPVKNQQPPQPPLPPPQNRDKPPSPAPPPALAPPPVPSFLFSQPPPAVQPQYIVMNPYLVNPYHAMMPMQAATAPLVAPTAPVTQVSLATATGSRDTGAPAPEGSPYSPGESPLFNEPITPPTPLSAEETAGVSPVAPSRTRGGGVFDQIAAGVTRQSKRKEKKKHKVVVKTAGQLLAESGGDGGDGTDKERYVRMDESQMKILDELPSSAVELQVKEKFLQKLHRQERVVEEVKLALKPFYNKKHISKDDYKLIMKKCVPKICHNKNGEINPAKIKALVEGYVKKFRHSSRKHKQAPTQTSQNNTASAGATGNS</sequence>
<organism evidence="3 4">
    <name type="scientific">Varroa destructor</name>
    <name type="common">Honeybee mite</name>
    <dbReference type="NCBI Taxonomy" id="109461"/>
    <lineage>
        <taxon>Eukaryota</taxon>
        <taxon>Metazoa</taxon>
        <taxon>Ecdysozoa</taxon>
        <taxon>Arthropoda</taxon>
        <taxon>Chelicerata</taxon>
        <taxon>Arachnida</taxon>
        <taxon>Acari</taxon>
        <taxon>Parasitiformes</taxon>
        <taxon>Mesostigmata</taxon>
        <taxon>Gamasina</taxon>
        <taxon>Dermanyssoidea</taxon>
        <taxon>Varroidae</taxon>
        <taxon>Varroa</taxon>
    </lineage>
</organism>
<feature type="region of interest" description="Disordered" evidence="1">
    <location>
        <begin position="1083"/>
        <end position="1137"/>
    </location>
</feature>
<feature type="region of interest" description="Disordered" evidence="1">
    <location>
        <begin position="335"/>
        <end position="388"/>
    </location>
</feature>
<feature type="compositionally biased region" description="Basic residues" evidence="1">
    <location>
        <begin position="425"/>
        <end position="438"/>
    </location>
</feature>
<dbReference type="PANTHER" id="PTHR12618">
    <property type="entry name" value="PHD AND RING FINGER DOMAIN-CONTAINING PROTEIN 1"/>
    <property type="match status" value="1"/>
</dbReference>
<dbReference type="Proteomes" id="UP000594260">
    <property type="component" value="Unplaced"/>
</dbReference>
<feature type="compositionally biased region" description="Low complexity" evidence="1">
    <location>
        <begin position="1091"/>
        <end position="1106"/>
    </location>
</feature>
<feature type="region of interest" description="Disordered" evidence="1">
    <location>
        <begin position="409"/>
        <end position="443"/>
    </location>
</feature>
<feature type="compositionally biased region" description="Pro residues" evidence="1">
    <location>
        <begin position="1001"/>
        <end position="1040"/>
    </location>
</feature>
<dbReference type="GeneID" id="111244104"/>
<feature type="compositionally biased region" description="Basic residues" evidence="1">
    <location>
        <begin position="729"/>
        <end position="744"/>
    </location>
</feature>
<evidence type="ECO:0000259" key="2">
    <source>
        <dbReference type="Pfam" id="PF23030"/>
    </source>
</evidence>
<accession>A0A7M7J3R8</accession>
<dbReference type="InterPro" id="IPR057031">
    <property type="entry name" value="SFR19-like_C"/>
</dbReference>
<proteinExistence type="predicted"/>
<dbReference type="EnsemblMetazoa" id="XM_022790758">
    <property type="protein sequence ID" value="XP_022646493"/>
    <property type="gene ID" value="LOC111244104"/>
</dbReference>
<dbReference type="RefSeq" id="XP_022646493.1">
    <property type="nucleotide sequence ID" value="XM_022790758.1"/>
</dbReference>
<feature type="domain" description="SFR19-like C-terminal" evidence="2">
    <location>
        <begin position="1207"/>
        <end position="1290"/>
    </location>
</feature>
<feature type="compositionally biased region" description="Basic and acidic residues" evidence="1">
    <location>
        <begin position="866"/>
        <end position="876"/>
    </location>
</feature>
<dbReference type="InParanoid" id="A0A7M7J3R8"/>
<feature type="compositionally biased region" description="Basic and acidic residues" evidence="1">
    <location>
        <begin position="335"/>
        <end position="362"/>
    </location>
</feature>
<feature type="compositionally biased region" description="Polar residues" evidence="1">
    <location>
        <begin position="161"/>
        <end position="170"/>
    </location>
</feature>
<evidence type="ECO:0000313" key="3">
    <source>
        <dbReference type="EnsemblMetazoa" id="XP_022646493"/>
    </source>
</evidence>
<feature type="compositionally biased region" description="Basic residues" evidence="1">
    <location>
        <begin position="652"/>
        <end position="698"/>
    </location>
</feature>
<feature type="compositionally biased region" description="Polar residues" evidence="1">
    <location>
        <begin position="1290"/>
        <end position="1308"/>
    </location>
</feature>
<dbReference type="InterPro" id="IPR047157">
    <property type="entry name" value="PHRF1/Atg35"/>
</dbReference>
<feature type="region of interest" description="Disordered" evidence="1">
    <location>
        <begin position="470"/>
        <end position="501"/>
    </location>
</feature>
<name>A0A7M7J3R8_VARDE</name>
<dbReference type="KEGG" id="vde:111244104"/>
<dbReference type="PANTHER" id="PTHR12618:SF20">
    <property type="entry name" value="PHD AND RING FINGER DOMAIN-CONTAINING PROTEIN 1"/>
    <property type="match status" value="1"/>
</dbReference>
<evidence type="ECO:0000256" key="1">
    <source>
        <dbReference type="SAM" id="MobiDB-lite"/>
    </source>
</evidence>
<feature type="compositionally biased region" description="Basic and acidic residues" evidence="1">
    <location>
        <begin position="812"/>
        <end position="834"/>
    </location>
</feature>
<feature type="compositionally biased region" description="Low complexity" evidence="1">
    <location>
        <begin position="478"/>
        <end position="500"/>
    </location>
</feature>
<reference evidence="3" key="1">
    <citation type="submission" date="2021-01" db="UniProtKB">
        <authorList>
            <consortium name="EnsemblMetazoa"/>
        </authorList>
    </citation>
    <scope>IDENTIFICATION</scope>
</reference>
<feature type="compositionally biased region" description="Acidic residues" evidence="1">
    <location>
        <begin position="178"/>
        <end position="187"/>
    </location>
</feature>